<dbReference type="InterPro" id="IPR041223">
    <property type="entry name" value="ApeA_NTD"/>
</dbReference>
<dbReference type="InterPro" id="IPR041229">
    <property type="entry name" value="HEPN_Apea"/>
</dbReference>
<reference evidence="3 4" key="1">
    <citation type="submission" date="2021-01" db="EMBL/GenBank/DDBJ databases">
        <title>Whole genome shotgun sequence of Actinoplanes deccanensis NBRC 13994.</title>
        <authorList>
            <person name="Komaki H."/>
            <person name="Tamura T."/>
        </authorList>
    </citation>
    <scope>NUCLEOTIDE SEQUENCE [LARGE SCALE GENOMIC DNA]</scope>
    <source>
        <strain evidence="3 4">NBRC 13994</strain>
    </source>
</reference>
<dbReference type="Proteomes" id="UP000609879">
    <property type="component" value="Unassembled WGS sequence"/>
</dbReference>
<evidence type="ECO:0000259" key="2">
    <source>
        <dbReference type="Pfam" id="PF18862"/>
    </source>
</evidence>
<organism evidence="3 4">
    <name type="scientific">Paractinoplanes deccanensis</name>
    <dbReference type="NCBI Taxonomy" id="113561"/>
    <lineage>
        <taxon>Bacteria</taxon>
        <taxon>Bacillati</taxon>
        <taxon>Actinomycetota</taxon>
        <taxon>Actinomycetes</taxon>
        <taxon>Micromonosporales</taxon>
        <taxon>Micromonosporaceae</taxon>
        <taxon>Paractinoplanes</taxon>
    </lineage>
</organism>
<keyword evidence="4" id="KW-1185">Reference proteome</keyword>
<gene>
    <name evidence="3" type="ORF">Ade02nite_21540</name>
</gene>
<dbReference type="Pfam" id="PF18862">
    <property type="entry name" value="ApeA_NTD1"/>
    <property type="match status" value="1"/>
</dbReference>
<dbReference type="RefSeq" id="WP_203761436.1">
    <property type="nucleotide sequence ID" value="NZ_BAAABO010000029.1"/>
</dbReference>
<evidence type="ECO:0000313" key="3">
    <source>
        <dbReference type="EMBL" id="GID73513.1"/>
    </source>
</evidence>
<evidence type="ECO:0000259" key="1">
    <source>
        <dbReference type="Pfam" id="PF18739"/>
    </source>
</evidence>
<sequence>MRRFDEAAFVGQWWLPGRPGKQHHGTLRFGETHPELELYTVDAAHPLPGHDDDRFDAPVLHGQSMGVRLTLLDLTETASSTSRNMRTQESRRTLFVGTALLGHAHLQEGAGRFDRASFRLGNLTEWVNRTPYRWTSTGEAETVELLSLPLLDATIDGCEISVGRVSESRHGRLTESGFSSHEDVELRLRAPHSLQDIEYRYIRPLEQLLSLATGQDCRAFAIRVGNNDGTGKAMSGWPYDAYTVRRRTTDMTPPEKPMIRQHMRFGMNCPSYPPNVDFRDLVPRWFDVQAQSGAACDLVFSLRRDSAGYLQQQMFTIASALEGLHRSLHPGLEKKSPEDRTRSAEILEAIRTTRPEHHDWLKAAISYAHRKSYSYRMRDLLRQTGHAMDDIIGDEDKWIRRLRDIRDGIGHVLPSHDNTNVEPMVAMLFSARFLAEFVLLRQLGFTAAECRRAMGHNWGIDNVRSHMRKAFPDWFTA</sequence>
<accession>A0ABQ3Y0J8</accession>
<protein>
    <recommendedName>
        <fullName evidence="5">ApeA N-terminal domain-containing protein</fullName>
    </recommendedName>
</protein>
<evidence type="ECO:0000313" key="4">
    <source>
        <dbReference type="Proteomes" id="UP000609879"/>
    </source>
</evidence>
<dbReference type="Pfam" id="PF18739">
    <property type="entry name" value="HEPN_Apea"/>
    <property type="match status" value="1"/>
</dbReference>
<feature type="domain" description="ApeA N-terminal" evidence="2">
    <location>
        <begin position="9"/>
        <end position="233"/>
    </location>
</feature>
<comment type="caution">
    <text evidence="3">The sequence shown here is derived from an EMBL/GenBank/DDBJ whole genome shotgun (WGS) entry which is preliminary data.</text>
</comment>
<proteinExistence type="predicted"/>
<feature type="domain" description="Apea-like HEPN" evidence="1">
    <location>
        <begin position="316"/>
        <end position="447"/>
    </location>
</feature>
<dbReference type="EMBL" id="BOMI01000035">
    <property type="protein sequence ID" value="GID73513.1"/>
    <property type="molecule type" value="Genomic_DNA"/>
</dbReference>
<evidence type="ECO:0008006" key="5">
    <source>
        <dbReference type="Google" id="ProtNLM"/>
    </source>
</evidence>
<name>A0ABQ3Y0J8_9ACTN</name>